<dbReference type="FunFam" id="3.40.50.300:FF:002863">
    <property type="entry name" value="Pre-mRNA-splicing factor cwf11"/>
    <property type="match status" value="1"/>
</dbReference>
<dbReference type="EMBL" id="BLLK01000069">
    <property type="protein sequence ID" value="GFH59993.1"/>
    <property type="molecule type" value="Genomic_DNA"/>
</dbReference>
<evidence type="ECO:0000313" key="6">
    <source>
        <dbReference type="EMBL" id="GFH59993.1"/>
    </source>
</evidence>
<organism evidence="6 7">
    <name type="scientific">Chaetoceros tenuissimus</name>
    <dbReference type="NCBI Taxonomy" id="426638"/>
    <lineage>
        <taxon>Eukaryota</taxon>
        <taxon>Sar</taxon>
        <taxon>Stramenopiles</taxon>
        <taxon>Ochrophyta</taxon>
        <taxon>Bacillariophyta</taxon>
        <taxon>Coscinodiscophyceae</taxon>
        <taxon>Chaetocerotophycidae</taxon>
        <taxon>Chaetocerotales</taxon>
        <taxon>Chaetocerotaceae</taxon>
        <taxon>Chaetoceros</taxon>
    </lineage>
</organism>
<dbReference type="PANTHER" id="PTHR10887:SF5">
    <property type="entry name" value="RNA HELICASE AQUARIUS"/>
    <property type="match status" value="1"/>
</dbReference>
<dbReference type="Pfam" id="PF16399">
    <property type="entry name" value="Aquarius_N_1st"/>
    <property type="match status" value="1"/>
</dbReference>
<proteinExistence type="predicted"/>
<dbReference type="GO" id="GO:0004386">
    <property type="term" value="F:helicase activity"/>
    <property type="evidence" value="ECO:0007669"/>
    <property type="project" value="InterPro"/>
</dbReference>
<dbReference type="CDD" id="cd17935">
    <property type="entry name" value="EEXXQc_AQR"/>
    <property type="match status" value="1"/>
</dbReference>
<evidence type="ECO:0000259" key="2">
    <source>
        <dbReference type="Pfam" id="PF13086"/>
    </source>
</evidence>
<feature type="domain" description="DNA2/NAM7 helicase-like C-terminal" evidence="3">
    <location>
        <begin position="1168"/>
        <end position="1361"/>
    </location>
</feature>
<accession>A0AAD3D8Y2</accession>
<feature type="domain" description="RNA helicase aquarius beta-barrel" evidence="5">
    <location>
        <begin position="524"/>
        <end position="713"/>
    </location>
</feature>
<reference evidence="6 7" key="1">
    <citation type="journal article" date="2021" name="Sci. Rep.">
        <title>The genome of the diatom Chaetoceros tenuissimus carries an ancient integrated fragment of an extant virus.</title>
        <authorList>
            <person name="Hongo Y."/>
            <person name="Kimura K."/>
            <person name="Takaki Y."/>
            <person name="Yoshida Y."/>
            <person name="Baba S."/>
            <person name="Kobayashi G."/>
            <person name="Nagasaki K."/>
            <person name="Hano T."/>
            <person name="Tomaru Y."/>
        </authorList>
    </citation>
    <scope>NUCLEOTIDE SEQUENCE [LARGE SCALE GENOMIC DNA]</scope>
    <source>
        <strain evidence="6 7">NIES-3715</strain>
    </source>
</reference>
<dbReference type="Proteomes" id="UP001054902">
    <property type="component" value="Unassembled WGS sequence"/>
</dbReference>
<dbReference type="InterPro" id="IPR047187">
    <property type="entry name" value="SF1_C_Upf1"/>
</dbReference>
<protein>
    <recommendedName>
        <fullName evidence="8">Intron-binding protein aquarius</fullName>
    </recommendedName>
</protein>
<evidence type="ECO:0000313" key="7">
    <source>
        <dbReference type="Proteomes" id="UP001054902"/>
    </source>
</evidence>
<evidence type="ECO:0000259" key="4">
    <source>
        <dbReference type="Pfam" id="PF16399"/>
    </source>
</evidence>
<dbReference type="Pfam" id="PF13086">
    <property type="entry name" value="AAA_11"/>
    <property type="match status" value="1"/>
</dbReference>
<comment type="caution">
    <text evidence="6">The sequence shown here is derived from an EMBL/GenBank/DDBJ whole genome shotgun (WGS) entry which is preliminary data.</text>
</comment>
<name>A0AAD3D8Y2_9STRA</name>
<dbReference type="InterPro" id="IPR041679">
    <property type="entry name" value="DNA2/NAM7-like_C"/>
</dbReference>
<gene>
    <name evidence="6" type="ORF">CTEN210_16469</name>
</gene>
<dbReference type="InterPro" id="IPR032174">
    <property type="entry name" value="Aquarius_N"/>
</dbReference>
<dbReference type="GO" id="GO:0003729">
    <property type="term" value="F:mRNA binding"/>
    <property type="evidence" value="ECO:0007669"/>
    <property type="project" value="TreeGrafter"/>
</dbReference>
<dbReference type="InterPro" id="IPR045055">
    <property type="entry name" value="DNA2/NAM7-like"/>
</dbReference>
<evidence type="ECO:0000259" key="5">
    <source>
        <dbReference type="Pfam" id="PF21143"/>
    </source>
</evidence>
<dbReference type="InterPro" id="IPR048966">
    <property type="entry name" value="Aquarius_b-barrel"/>
</dbReference>
<dbReference type="InterPro" id="IPR041677">
    <property type="entry name" value="DNA2/NAM7_AAA_11"/>
</dbReference>
<keyword evidence="7" id="KW-1185">Reference proteome</keyword>
<dbReference type="PANTHER" id="PTHR10887">
    <property type="entry name" value="DNA2/NAM7 HELICASE FAMILY"/>
    <property type="match status" value="1"/>
</dbReference>
<feature type="domain" description="RNA helicase aquarius N-terminal" evidence="4">
    <location>
        <begin position="18"/>
        <end position="420"/>
    </location>
</feature>
<feature type="compositionally biased region" description="Low complexity" evidence="1">
    <location>
        <begin position="10"/>
        <end position="26"/>
    </location>
</feature>
<evidence type="ECO:0008006" key="8">
    <source>
        <dbReference type="Google" id="ProtNLM"/>
    </source>
</evidence>
<feature type="domain" description="DNA2/NAM7 helicase helicase" evidence="2">
    <location>
        <begin position="855"/>
        <end position="1158"/>
    </location>
</feature>
<dbReference type="GO" id="GO:0071013">
    <property type="term" value="C:catalytic step 2 spliceosome"/>
    <property type="evidence" value="ECO:0007669"/>
    <property type="project" value="TreeGrafter"/>
</dbReference>
<sequence length="1432" mass="162376">MAGKRRGEKSSSSTTKRTKSNSSKSETQISLEQIYTSCLAETSSASSAAIRQLEAEGCIETTLWPLFLQHKSKENDDWSKATKSLLRLILARNDSTGKSNLNGPLAFMLQDNQEEASRAFSFFIAQLVQLGNENYHLIVQFLIIAYNNMTLEMQPIVRQPLLDVVGIGLWQHMPKRYRDLLIARSTAFKRRWEGKLANENEENMKESTFIPQLLSQVEEYFMVSESTDEDSDMEDEMITENESESDEHLPLIYSTLQLLIDLLSSTSTRRYLRPYLLSTNFSIKCKLSHFNQRKNDKHDQLLHALTRTLQQLECFAIEDISAAPLSEEEMNSVYHERVHILQKMCHRHYPDALSDIIYAGVGMCADEIFLRKAFARVVEDDILIDLCHRLRLVDREESEDQQVAPKRKFLEEVLVYHHALKQSETKFLSSLPLYPDERLLWNQFLVPMGNDRIQSDSTLALPRMGLQYLTFSDYLLRSFKLLRLESAYEIRNDLVDVVRRMRPARRHGYVEDVEYADEDDMWIKRRKMTQFHGWSRMGLELVDEETASPVTLVKVSPPKLGEKIPGEVLAEIVIDLKHCGDRIRQEWDSIGEFDNLFLIGVDATKMEGGPLSSLEDGEEKQVADEDDITFPRRTGIVAVRGCMVLQVRDELGNILSDPYAPRIDVDPNHKQEESFKRILKVALDPAQYAMDATGGGSPYGTKVYQTLNVVVRRQGKENNFKAILETVRGLMKGSGSVNRSIPRWLQPVLLGFGNPASASFNSQNMIKFAQRTLGVTPPDAALDYGDTFISEAHLRHSFEGKLIVDGQAEKEESEKSPRKKYRIKMEMDNESTIVASSYEFPSSISGNSIPFTPVQVKAIRSGLSPGLTMIVGPPGTGKTDVAVQIIANLYHSFPTQRTVLITHSNAALNDLFEKVMARGDIDERYCLRLGAGERDLQTETEFDFTKTGRVNHILARRAALLEEVQLISESLGISGVGERAADGSASYTCETSSYFERHHIQKRIQKFEMLTSDESFDGKVGDVFPFKKYFKLTDEEVSSLTIDGAQKLFSKLKECFQELEEYRPLELLRSQKQRIDYLLTKQVKIVAMTCTHAAIARSHLVELGFQYDNLVVEEAGQMLDIETFVPMLLQRGDLDTHSRLKRICLIGDHHQLPPVIKNMTFSQYSNFDQSLFTRLIKSGVPTIELDKQGRARAEIASLYTWRYKNLKNLDHVTTAEKFLCANPGFVNTFQMINVEDYEGRGESTPTSYFYQNKGEAEYAVALFQYMVLIGYDPSKISILTTYNGQKSLIEDIISQRCGEGTPLGGVRPGAISTVDKYQGQQNDYIILSLVRTKSVGHLRDIRRLIVAVSRSRLGLYICCRQSVFQSCHELKPVMDQLVCKSTKLELVTGEEATSLRKLDDDIPTEKKFTVEDVTALGGIVHSMQEAIVAGET</sequence>
<dbReference type="Pfam" id="PF13087">
    <property type="entry name" value="AAA_12"/>
    <property type="match status" value="1"/>
</dbReference>
<feature type="region of interest" description="Disordered" evidence="1">
    <location>
        <begin position="1"/>
        <end position="26"/>
    </location>
</feature>
<dbReference type="CDD" id="cd18808">
    <property type="entry name" value="SF1_C_Upf1"/>
    <property type="match status" value="1"/>
</dbReference>
<dbReference type="Pfam" id="PF21143">
    <property type="entry name" value="Aquarius_N_2nd"/>
    <property type="match status" value="1"/>
</dbReference>
<dbReference type="SUPFAM" id="SSF52540">
    <property type="entry name" value="P-loop containing nucleoside triphosphate hydrolases"/>
    <property type="match status" value="1"/>
</dbReference>
<evidence type="ECO:0000259" key="3">
    <source>
        <dbReference type="Pfam" id="PF13087"/>
    </source>
</evidence>
<evidence type="ECO:0000256" key="1">
    <source>
        <dbReference type="SAM" id="MobiDB-lite"/>
    </source>
</evidence>
<dbReference type="Gene3D" id="3.40.50.300">
    <property type="entry name" value="P-loop containing nucleotide triphosphate hydrolases"/>
    <property type="match status" value="2"/>
</dbReference>
<dbReference type="InterPro" id="IPR027417">
    <property type="entry name" value="P-loop_NTPase"/>
</dbReference>